<organism evidence="2 3">
    <name type="scientific">Chloracidobacterium sp. N</name>
    <dbReference type="NCBI Taxonomy" id="2821540"/>
    <lineage>
        <taxon>Bacteria</taxon>
        <taxon>Pseudomonadati</taxon>
        <taxon>Acidobacteriota</taxon>
        <taxon>Terriglobia</taxon>
        <taxon>Terriglobales</taxon>
        <taxon>Acidobacteriaceae</taxon>
        <taxon>Chloracidobacterium</taxon>
        <taxon>Chloracidobacterium aggregatum</taxon>
    </lineage>
</organism>
<gene>
    <name evidence="2" type="ORF">J8C05_09435</name>
</gene>
<feature type="compositionally biased region" description="Basic and acidic residues" evidence="1">
    <location>
        <begin position="57"/>
        <end position="67"/>
    </location>
</feature>
<sequence length="254" mass="27362">MVCLAGFFALATTPSQGQYVPVRTTDIVPFVPDPDQSGGTASPTDQGAGDPLQPADPTKDAGGKDRTGVNFASGKGTVSEDDYHPLTGKERWEYYFRATYWSPAAVFGAAGPALGAQIGNSPPEWGGGIKGYSRRLASEFGNNIITNSIQSGLAALIKHEPRYVRSAKKGFLRRTGHALAFVFVTYNDDGKVRPAIANLVADYGGAFAQIAWYPSRYTVRGDGVRFGNLALGFNFIANLINEFTPDIKRVFKRK</sequence>
<accession>A0ABX8AZ09</accession>
<dbReference type="RefSeq" id="WP_211421955.1">
    <property type="nucleotide sequence ID" value="NZ_CP072642.1"/>
</dbReference>
<proteinExistence type="predicted"/>
<name>A0ABX8AZ09_9BACT</name>
<reference evidence="2 3" key="1">
    <citation type="submission" date="2021-03" db="EMBL/GenBank/DDBJ databases">
        <title>Genomic and phenotypic characterization of Chloracidobacterium isolates provides evidence for multiple species.</title>
        <authorList>
            <person name="Saini M.K."/>
            <person name="Costas A.M.G."/>
            <person name="Tank M."/>
            <person name="Bryant D.A."/>
        </authorList>
    </citation>
    <scope>NUCLEOTIDE SEQUENCE [LARGE SCALE GENOMIC DNA]</scope>
    <source>
        <strain evidence="2 3">N</strain>
    </source>
</reference>
<dbReference type="Proteomes" id="UP000677668">
    <property type="component" value="Chromosome 1"/>
</dbReference>
<keyword evidence="3" id="KW-1185">Reference proteome</keyword>
<dbReference type="EMBL" id="CP072642">
    <property type="protein sequence ID" value="QUV93587.1"/>
    <property type="molecule type" value="Genomic_DNA"/>
</dbReference>
<evidence type="ECO:0000313" key="2">
    <source>
        <dbReference type="EMBL" id="QUV93587.1"/>
    </source>
</evidence>
<evidence type="ECO:0000313" key="3">
    <source>
        <dbReference type="Proteomes" id="UP000677668"/>
    </source>
</evidence>
<feature type="region of interest" description="Disordered" evidence="1">
    <location>
        <begin position="27"/>
        <end position="83"/>
    </location>
</feature>
<evidence type="ECO:0000256" key="1">
    <source>
        <dbReference type="SAM" id="MobiDB-lite"/>
    </source>
</evidence>
<protein>
    <submittedName>
        <fullName evidence="2">Uncharacterized protein</fullName>
    </submittedName>
</protein>